<accession>A0A7C9IRR9</accession>
<evidence type="ECO:0000256" key="4">
    <source>
        <dbReference type="ARBA" id="ARBA00022679"/>
    </source>
</evidence>
<dbReference type="PANTHER" id="PTHR45790">
    <property type="entry name" value="SIROHEME SYNTHASE-RELATED"/>
    <property type="match status" value="1"/>
</dbReference>
<dbReference type="RefSeq" id="WP_160764923.1">
    <property type="nucleotide sequence ID" value="NZ_WUPT01000002.1"/>
</dbReference>
<protein>
    <recommendedName>
        <fullName evidence="2">uroporphyrinogen-III C-methyltransferase</fullName>
        <ecNumber evidence="2">2.1.1.107</ecNumber>
    </recommendedName>
</protein>
<evidence type="ECO:0000313" key="10">
    <source>
        <dbReference type="Proteomes" id="UP000480350"/>
    </source>
</evidence>
<keyword evidence="5" id="KW-0949">S-adenosyl-L-methionine</keyword>
<dbReference type="Gene3D" id="3.40.1010.10">
    <property type="entry name" value="Cobalt-precorrin-4 Transmethylase, Domain 1"/>
    <property type="match status" value="1"/>
</dbReference>
<reference evidence="9 10" key="2">
    <citation type="submission" date="2020-03" db="EMBL/GenBank/DDBJ databases">
        <title>Kangsaoukella pontilimi gen. nov., sp. nov., a new member of the family Rhodobacteraceae isolated from a tidal mudflat.</title>
        <authorList>
            <person name="Kim I.S."/>
        </authorList>
    </citation>
    <scope>NUCLEOTIDE SEQUENCE [LARGE SCALE GENOMIC DNA]</scope>
    <source>
        <strain evidence="9 10">GH1-50</strain>
    </source>
</reference>
<dbReference type="Gene3D" id="3.30.950.10">
    <property type="entry name" value="Methyltransferase, Cobalt-precorrin-4 Transmethylase, Domain 2"/>
    <property type="match status" value="1"/>
</dbReference>
<dbReference type="EMBL" id="WUPT01000002">
    <property type="protein sequence ID" value="MXQ09063.1"/>
    <property type="molecule type" value="Genomic_DNA"/>
</dbReference>
<dbReference type="NCBIfam" id="NF004790">
    <property type="entry name" value="PRK06136.1"/>
    <property type="match status" value="1"/>
</dbReference>
<dbReference type="GO" id="GO:0032259">
    <property type="term" value="P:methylation"/>
    <property type="evidence" value="ECO:0007669"/>
    <property type="project" value="UniProtKB-KW"/>
</dbReference>
<dbReference type="Pfam" id="PF00590">
    <property type="entry name" value="TP_methylase"/>
    <property type="match status" value="1"/>
</dbReference>
<comment type="caution">
    <text evidence="9">The sequence shown here is derived from an EMBL/GenBank/DDBJ whole genome shotgun (WGS) entry which is preliminary data.</text>
</comment>
<dbReference type="EC" id="2.1.1.107" evidence="2"/>
<dbReference type="InterPro" id="IPR035996">
    <property type="entry name" value="4pyrrol_Methylase_sf"/>
</dbReference>
<dbReference type="GO" id="GO:0004851">
    <property type="term" value="F:uroporphyrin-III C-methyltransferase activity"/>
    <property type="evidence" value="ECO:0007669"/>
    <property type="project" value="UniProtKB-EC"/>
</dbReference>
<keyword evidence="3 9" id="KW-0489">Methyltransferase</keyword>
<dbReference type="AlphaFoldDB" id="A0A7C9IRR9"/>
<comment type="similarity">
    <text evidence="1">Belongs to the precorrin methyltransferase family.</text>
</comment>
<keyword evidence="10" id="KW-1185">Reference proteome</keyword>
<comment type="pathway">
    <text evidence="7">Porphyrin-containing compound metabolism; siroheme biosynthesis; precorrin-2 from uroporphyrinogen III: step 1/1.</text>
</comment>
<dbReference type="PANTHER" id="PTHR45790:SF3">
    <property type="entry name" value="S-ADENOSYL-L-METHIONINE-DEPENDENT UROPORPHYRINOGEN III METHYLTRANSFERASE, CHLOROPLASTIC"/>
    <property type="match status" value="1"/>
</dbReference>
<dbReference type="InterPro" id="IPR014777">
    <property type="entry name" value="4pyrrole_Mease_sub1"/>
</dbReference>
<dbReference type="InterPro" id="IPR006366">
    <property type="entry name" value="CobA/CysG_C"/>
</dbReference>
<dbReference type="InterPro" id="IPR000878">
    <property type="entry name" value="4pyrrol_Mease"/>
</dbReference>
<evidence type="ECO:0000256" key="6">
    <source>
        <dbReference type="ARBA" id="ARBA00023244"/>
    </source>
</evidence>
<dbReference type="PROSITE" id="PS00839">
    <property type="entry name" value="SUMT_1"/>
    <property type="match status" value="1"/>
</dbReference>
<dbReference type="InterPro" id="IPR050161">
    <property type="entry name" value="Siro_Cobalamin_biosynth"/>
</dbReference>
<evidence type="ECO:0000259" key="8">
    <source>
        <dbReference type="Pfam" id="PF00590"/>
    </source>
</evidence>
<dbReference type="InterPro" id="IPR014776">
    <property type="entry name" value="4pyrrole_Mease_sub2"/>
</dbReference>
<organism evidence="9 10">
    <name type="scientific">Kangsaoukella pontilimi</name>
    <dbReference type="NCBI Taxonomy" id="2691042"/>
    <lineage>
        <taxon>Bacteria</taxon>
        <taxon>Pseudomonadati</taxon>
        <taxon>Pseudomonadota</taxon>
        <taxon>Alphaproteobacteria</taxon>
        <taxon>Rhodobacterales</taxon>
        <taxon>Paracoccaceae</taxon>
        <taxon>Kangsaoukella</taxon>
    </lineage>
</organism>
<dbReference type="SUPFAM" id="SSF53790">
    <property type="entry name" value="Tetrapyrrole methylase"/>
    <property type="match status" value="1"/>
</dbReference>
<proteinExistence type="inferred from homology"/>
<keyword evidence="4 9" id="KW-0808">Transferase</keyword>
<name>A0A7C9IRR9_9RHOB</name>
<dbReference type="UniPathway" id="UPA00262">
    <property type="reaction ID" value="UER00211"/>
</dbReference>
<evidence type="ECO:0000256" key="5">
    <source>
        <dbReference type="ARBA" id="ARBA00022691"/>
    </source>
</evidence>
<evidence type="ECO:0000256" key="3">
    <source>
        <dbReference type="ARBA" id="ARBA00022603"/>
    </source>
</evidence>
<feature type="domain" description="Tetrapyrrole methylase" evidence="8">
    <location>
        <begin position="5"/>
        <end position="216"/>
    </location>
</feature>
<evidence type="ECO:0000256" key="2">
    <source>
        <dbReference type="ARBA" id="ARBA00012162"/>
    </source>
</evidence>
<dbReference type="CDD" id="cd11642">
    <property type="entry name" value="SUMT"/>
    <property type="match status" value="1"/>
</dbReference>
<gene>
    <name evidence="9" type="primary">cobA</name>
    <name evidence="9" type="ORF">GQ651_14540</name>
</gene>
<evidence type="ECO:0000256" key="7">
    <source>
        <dbReference type="ARBA" id="ARBA00025705"/>
    </source>
</evidence>
<reference evidence="9 10" key="1">
    <citation type="submission" date="2019-12" db="EMBL/GenBank/DDBJ databases">
        <authorList>
            <person name="Lee S.D."/>
        </authorList>
    </citation>
    <scope>NUCLEOTIDE SEQUENCE [LARGE SCALE GENOMIC DNA]</scope>
    <source>
        <strain evidence="9 10">GH1-50</strain>
    </source>
</reference>
<dbReference type="InterPro" id="IPR003043">
    <property type="entry name" value="Uropor_MeTrfase_CS"/>
</dbReference>
<evidence type="ECO:0000313" key="9">
    <source>
        <dbReference type="EMBL" id="MXQ09063.1"/>
    </source>
</evidence>
<keyword evidence="6" id="KW-0627">Porphyrin biosynthesis</keyword>
<dbReference type="GO" id="GO:0019354">
    <property type="term" value="P:siroheme biosynthetic process"/>
    <property type="evidence" value="ECO:0007669"/>
    <property type="project" value="UniProtKB-UniPathway"/>
</dbReference>
<dbReference type="NCBIfam" id="TIGR01469">
    <property type="entry name" value="cobA_cysG_Cterm"/>
    <property type="match status" value="1"/>
</dbReference>
<dbReference type="Proteomes" id="UP000480350">
    <property type="component" value="Unassembled WGS sequence"/>
</dbReference>
<evidence type="ECO:0000256" key="1">
    <source>
        <dbReference type="ARBA" id="ARBA00005879"/>
    </source>
</evidence>
<sequence length="243" mass="25235">MTGFVSFVGSGPGDPELLTLKAVDRLKRADAILFDDLSAGPILSHARADADLVGVGKRAGRPSPRQHHISRLLVDYAKGGGRIVRLKSGDAGLFGRLEEELIALREAGIPYEIVPGVASPLAAAAAAGIPLTRRMTARRVQFVTGHDAEGKLPADLDLGALADPSACTVIFMGKRTFPALSAQLFARGLPTETPAILAEAVGTPEQTIQRMTMGALAGKLAKSVGTKPALILYGPLAAGEADD</sequence>
<dbReference type="FunFam" id="3.40.1010.10:FF:000001">
    <property type="entry name" value="Siroheme synthase"/>
    <property type="match status" value="1"/>
</dbReference>